<evidence type="ECO:0000256" key="3">
    <source>
        <dbReference type="ARBA" id="ARBA00023125"/>
    </source>
</evidence>
<dbReference type="CDD" id="cd08436">
    <property type="entry name" value="PBP2_LTTR_like_3"/>
    <property type="match status" value="1"/>
</dbReference>
<evidence type="ECO:0000256" key="4">
    <source>
        <dbReference type="ARBA" id="ARBA00023163"/>
    </source>
</evidence>
<dbReference type="Pfam" id="PF03466">
    <property type="entry name" value="LysR_substrate"/>
    <property type="match status" value="1"/>
</dbReference>
<dbReference type="PANTHER" id="PTHR30346:SF30">
    <property type="entry name" value="SMALL NEUTRAL PROTEASE REGULATORY PROTEIN"/>
    <property type="match status" value="1"/>
</dbReference>
<evidence type="ECO:0000256" key="1">
    <source>
        <dbReference type="ARBA" id="ARBA00009437"/>
    </source>
</evidence>
<dbReference type="PRINTS" id="PR00039">
    <property type="entry name" value="HTHLYSR"/>
</dbReference>
<organism evidence="6 7">
    <name type="scientific">Saccharopolyspora rosea</name>
    <dbReference type="NCBI Taxonomy" id="524884"/>
    <lineage>
        <taxon>Bacteria</taxon>
        <taxon>Bacillati</taxon>
        <taxon>Actinomycetota</taxon>
        <taxon>Actinomycetes</taxon>
        <taxon>Pseudonocardiales</taxon>
        <taxon>Pseudonocardiaceae</taxon>
        <taxon>Saccharopolyspora</taxon>
    </lineage>
</organism>
<keyword evidence="4" id="KW-0804">Transcription</keyword>
<dbReference type="Proteomes" id="UP001597018">
    <property type="component" value="Unassembled WGS sequence"/>
</dbReference>
<evidence type="ECO:0000259" key="5">
    <source>
        <dbReference type="PROSITE" id="PS50931"/>
    </source>
</evidence>
<dbReference type="SUPFAM" id="SSF53850">
    <property type="entry name" value="Periplasmic binding protein-like II"/>
    <property type="match status" value="1"/>
</dbReference>
<dbReference type="SUPFAM" id="SSF46785">
    <property type="entry name" value="Winged helix' DNA-binding domain"/>
    <property type="match status" value="1"/>
</dbReference>
<keyword evidence="7" id="KW-1185">Reference proteome</keyword>
<evidence type="ECO:0000313" key="7">
    <source>
        <dbReference type="Proteomes" id="UP001597018"/>
    </source>
</evidence>
<dbReference type="InterPro" id="IPR005119">
    <property type="entry name" value="LysR_subst-bd"/>
</dbReference>
<dbReference type="Gene3D" id="1.10.10.10">
    <property type="entry name" value="Winged helix-like DNA-binding domain superfamily/Winged helix DNA-binding domain"/>
    <property type="match status" value="1"/>
</dbReference>
<dbReference type="PANTHER" id="PTHR30346">
    <property type="entry name" value="TRANSCRIPTIONAL DUAL REGULATOR HCAR-RELATED"/>
    <property type="match status" value="1"/>
</dbReference>
<keyword evidence="2" id="KW-0805">Transcription regulation</keyword>
<sequence length="294" mass="31150">MELRQLSYAVAVAETGSFTRAAQRCFVVQSALSHQIARLEGELGVRLFERGSRRVRVTPAGESFLGPAREALAAVERARGEAVASGGEVRGALRIGTITPLFAVDLPDLLATYRERHPAVRVTLHASLVRDLVQQVRDNVCDLAFVDTGPDELPRGLTGRALAHEDLAAIVPHGHPLAGAERTTASRLAEEEMVDMPPGSGIRRHNDAVFEAAGATRAVAFEAGTMTLLEQLVARGLGVGLVPAATAARMTAVTSTPTTDVPPRTVQVVWSASGASPAARAFLDLLPEHEPETP</sequence>
<dbReference type="RefSeq" id="WP_263251220.1">
    <property type="nucleotide sequence ID" value="NZ_BAABLT010000015.1"/>
</dbReference>
<dbReference type="Gene3D" id="3.40.190.290">
    <property type="match status" value="1"/>
</dbReference>
<name>A0ABW3FRB5_9PSEU</name>
<gene>
    <name evidence="6" type="ORF">ACFQ16_06220</name>
</gene>
<dbReference type="InterPro" id="IPR036390">
    <property type="entry name" value="WH_DNA-bd_sf"/>
</dbReference>
<dbReference type="Pfam" id="PF00126">
    <property type="entry name" value="HTH_1"/>
    <property type="match status" value="1"/>
</dbReference>
<comment type="caution">
    <text evidence="6">The sequence shown here is derived from an EMBL/GenBank/DDBJ whole genome shotgun (WGS) entry which is preliminary data.</text>
</comment>
<feature type="domain" description="HTH lysR-type" evidence="5">
    <location>
        <begin position="1"/>
        <end position="58"/>
    </location>
</feature>
<evidence type="ECO:0000256" key="2">
    <source>
        <dbReference type="ARBA" id="ARBA00023015"/>
    </source>
</evidence>
<proteinExistence type="inferred from homology"/>
<dbReference type="EMBL" id="JBHTIW010000002">
    <property type="protein sequence ID" value="MFD0919331.1"/>
    <property type="molecule type" value="Genomic_DNA"/>
</dbReference>
<keyword evidence="3" id="KW-0238">DNA-binding</keyword>
<accession>A0ABW3FRB5</accession>
<dbReference type="PROSITE" id="PS50931">
    <property type="entry name" value="HTH_LYSR"/>
    <property type="match status" value="1"/>
</dbReference>
<reference evidence="7" key="1">
    <citation type="journal article" date="2019" name="Int. J. Syst. Evol. Microbiol.">
        <title>The Global Catalogue of Microorganisms (GCM) 10K type strain sequencing project: providing services to taxonomists for standard genome sequencing and annotation.</title>
        <authorList>
            <consortium name="The Broad Institute Genomics Platform"/>
            <consortium name="The Broad Institute Genome Sequencing Center for Infectious Disease"/>
            <person name="Wu L."/>
            <person name="Ma J."/>
        </authorList>
    </citation>
    <scope>NUCLEOTIDE SEQUENCE [LARGE SCALE GENOMIC DNA]</scope>
    <source>
        <strain evidence="7">CCUG 56401</strain>
    </source>
</reference>
<evidence type="ECO:0000313" key="6">
    <source>
        <dbReference type="EMBL" id="MFD0919331.1"/>
    </source>
</evidence>
<comment type="similarity">
    <text evidence="1">Belongs to the LysR transcriptional regulatory family.</text>
</comment>
<dbReference type="InterPro" id="IPR000847">
    <property type="entry name" value="LysR_HTH_N"/>
</dbReference>
<dbReference type="InterPro" id="IPR036388">
    <property type="entry name" value="WH-like_DNA-bd_sf"/>
</dbReference>
<protein>
    <submittedName>
        <fullName evidence="6">LysR family transcriptional regulator</fullName>
    </submittedName>
</protein>